<dbReference type="AlphaFoldDB" id="A0AA41QCR7"/>
<name>A0AA41QCR7_9MICO</name>
<evidence type="ECO:0000313" key="1">
    <source>
        <dbReference type="EMBL" id="MCF4121054.1"/>
    </source>
</evidence>
<protein>
    <recommendedName>
        <fullName evidence="3">ATP-grasp domain-containing protein</fullName>
    </recommendedName>
</protein>
<proteinExistence type="predicted"/>
<comment type="caution">
    <text evidence="1">The sequence shown here is derived from an EMBL/GenBank/DDBJ whole genome shotgun (WGS) entry which is preliminary data.</text>
</comment>
<evidence type="ECO:0008006" key="3">
    <source>
        <dbReference type="Google" id="ProtNLM"/>
    </source>
</evidence>
<dbReference type="Gene3D" id="3.30.470.20">
    <property type="entry name" value="ATP-grasp fold, B domain"/>
    <property type="match status" value="1"/>
</dbReference>
<sequence length="309" mass="33195">MILCLGSAADPTFLHGLSSLRRTRAEVRAVDVVQLILSGGFVLDAADPLASHLDVAGARYRLADVSGVWVRIPDLVHDGLDDETVRRTWSTSRALSATLTALAATGVPVVNPPSADLTGFSKPVHLIHMAAQAGFRVPETCVTNVPERVRAFVAEHDGDVITKGVSSAKTWARAWDATVDEGRLDLVLATPIQLQRRVHGPDVRVHTVGHDLFAELIHSEDVDYRRVRGRSRFVATSCPPDVAAGCRALVDLTSTPLLGVDFKVDDRDGSWLFLEANTMPCFQGYDARAGGAISSSLAQYVTRAGLARG</sequence>
<evidence type="ECO:0000313" key="2">
    <source>
        <dbReference type="Proteomes" id="UP001165405"/>
    </source>
</evidence>
<dbReference type="EMBL" id="JAKGSG010000025">
    <property type="protein sequence ID" value="MCF4121054.1"/>
    <property type="molecule type" value="Genomic_DNA"/>
</dbReference>
<gene>
    <name evidence="1" type="ORF">L1785_08670</name>
</gene>
<dbReference type="RefSeq" id="WP_236088821.1">
    <property type="nucleotide sequence ID" value="NZ_JAKGSG010000025.1"/>
</dbReference>
<keyword evidence="2" id="KW-1185">Reference proteome</keyword>
<accession>A0AA41QCR7</accession>
<dbReference type="Proteomes" id="UP001165405">
    <property type="component" value="Unassembled WGS sequence"/>
</dbReference>
<dbReference type="SUPFAM" id="SSF56059">
    <property type="entry name" value="Glutathione synthetase ATP-binding domain-like"/>
    <property type="match status" value="1"/>
</dbReference>
<organism evidence="1 2">
    <name type="scientific">Antribacter soli</name>
    <dbReference type="NCBI Taxonomy" id="2910976"/>
    <lineage>
        <taxon>Bacteria</taxon>
        <taxon>Bacillati</taxon>
        <taxon>Actinomycetota</taxon>
        <taxon>Actinomycetes</taxon>
        <taxon>Micrococcales</taxon>
        <taxon>Promicromonosporaceae</taxon>
        <taxon>Antribacter</taxon>
    </lineage>
</organism>
<reference evidence="1" key="1">
    <citation type="submission" date="2022-01" db="EMBL/GenBank/DDBJ databases">
        <title>Antribacter sp. nov., isolated from Guizhou of China.</title>
        <authorList>
            <person name="Chengliang C."/>
            <person name="Ya Z."/>
        </authorList>
    </citation>
    <scope>NUCLEOTIDE SEQUENCE</scope>
    <source>
        <strain evidence="1">KLBMP 9083</strain>
    </source>
</reference>